<feature type="compositionally biased region" description="Polar residues" evidence="3">
    <location>
        <begin position="414"/>
        <end position="430"/>
    </location>
</feature>
<dbReference type="AlphaFoldDB" id="A0AA38HHA5"/>
<reference evidence="5" key="1">
    <citation type="journal article" date="2022" name="G3 (Bethesda)">
        <title>High quality genome of the basidiomycete yeast Dioszegia hungarica PDD-24b-2 isolated from cloud water.</title>
        <authorList>
            <person name="Jarrige D."/>
            <person name="Haridas S."/>
            <person name="Bleykasten-Grosshans C."/>
            <person name="Joly M."/>
            <person name="Nadalig T."/>
            <person name="Sancelme M."/>
            <person name="Vuilleumier S."/>
            <person name="Grigoriev I.V."/>
            <person name="Amato P."/>
            <person name="Bringel F."/>
        </authorList>
    </citation>
    <scope>NUCLEOTIDE SEQUENCE</scope>
    <source>
        <strain evidence="5">PDD-24b-2</strain>
    </source>
</reference>
<dbReference type="Gene3D" id="3.10.20.90">
    <property type="entry name" value="Phosphatidylinositol 3-kinase Catalytic Subunit, Chain A, domain 1"/>
    <property type="match status" value="1"/>
</dbReference>
<dbReference type="InterPro" id="IPR053793">
    <property type="entry name" value="PB1-like"/>
</dbReference>
<dbReference type="SUPFAM" id="SSF48452">
    <property type="entry name" value="TPR-like"/>
    <property type="match status" value="1"/>
</dbReference>
<dbReference type="EMBL" id="JAKWFO010000001">
    <property type="protein sequence ID" value="KAI9639069.1"/>
    <property type="molecule type" value="Genomic_DNA"/>
</dbReference>
<feature type="region of interest" description="Disordered" evidence="3">
    <location>
        <begin position="399"/>
        <end position="430"/>
    </location>
</feature>
<keyword evidence="6" id="KW-1185">Reference proteome</keyword>
<gene>
    <name evidence="5" type="ORF">MKK02DRAFT_29207</name>
</gene>
<keyword evidence="1" id="KW-0677">Repeat</keyword>
<dbReference type="InterPro" id="IPR019734">
    <property type="entry name" value="TPR_rpt"/>
</dbReference>
<dbReference type="PANTHER" id="PTHR15175:SF0">
    <property type="entry name" value="SH3 DOMAIN-CONTAINING PROTEIN C23A1.17"/>
    <property type="match status" value="1"/>
</dbReference>
<evidence type="ECO:0000256" key="3">
    <source>
        <dbReference type="SAM" id="MobiDB-lite"/>
    </source>
</evidence>
<dbReference type="InterPro" id="IPR011990">
    <property type="entry name" value="TPR-like_helical_dom_sf"/>
</dbReference>
<name>A0AA38HHA5_9TREE</name>
<accession>A0AA38HHA5</accession>
<dbReference type="SMART" id="SM00028">
    <property type="entry name" value="TPR"/>
    <property type="match status" value="2"/>
</dbReference>
<evidence type="ECO:0000313" key="6">
    <source>
        <dbReference type="Proteomes" id="UP001164286"/>
    </source>
</evidence>
<dbReference type="RefSeq" id="XP_052948846.1">
    <property type="nucleotide sequence ID" value="XM_053087746.1"/>
</dbReference>
<evidence type="ECO:0000256" key="2">
    <source>
        <dbReference type="ARBA" id="ARBA00022803"/>
    </source>
</evidence>
<feature type="domain" description="PB1" evidence="4">
    <location>
        <begin position="457"/>
        <end position="538"/>
    </location>
</feature>
<evidence type="ECO:0000256" key="1">
    <source>
        <dbReference type="ARBA" id="ARBA00022737"/>
    </source>
</evidence>
<keyword evidence="2" id="KW-0802">TPR repeat</keyword>
<dbReference type="PROSITE" id="PS51745">
    <property type="entry name" value="PB1"/>
    <property type="match status" value="1"/>
</dbReference>
<sequence length="538" mass="58804">MSLKAELEIWQSALTASESDLPRAIALFNKIGDTSKIEWNIGVLLAKLGRHLEAIARYRRATELDDWLVIAWYQCGISRFMLGQYEAAYRDFEAAHTRMRGNDHINYTQLGLPYCIHISEILLNRGLALINLGQVERGMADLAEAAIDTSEERREVIGIALRLKGRGCDPLAVPDGLLFQPSQGKLKNLAPRNYMGKAVLIAATSPSDAYTTFTGVTRLNRGETPSGIPLPFSHPLAKSASTSNLRPPRSANISDLPVPDATPIASRMSRGSARRFGSVDETSPRTVSGFVRPHNEKTTSLAYLGIPDHDTAAQLAYLPIIQPSTPPRKAPSPPALTCLVIPSPPNPLPRTPISTSAVSAVVNEYYSPDSDSGTRPLQPKPRPRADSIMLWEKEGIDKRYASPSRSSPSPPISFNRQLSQGLGRSGSVMTSRNALGLTRQGSMASSMRYDDDWEMTKIRLKVHITGHTRALSLPSTATFTDVISSLRTKFPNMATDGVGTLLFRDEDGDMMSMVDEGDWEAGVDVARVLGGKLEVWVE</sequence>
<dbReference type="PANTHER" id="PTHR15175">
    <property type="entry name" value="NEUTROPHIL CYTOSOLIC FACTOR 2, NEUTROPHIL NADPH OXIDASE FACTOR 2"/>
    <property type="match status" value="1"/>
</dbReference>
<dbReference type="InterPro" id="IPR051864">
    <property type="entry name" value="NCF2_NOXA1"/>
</dbReference>
<dbReference type="Pfam" id="PF13181">
    <property type="entry name" value="TPR_8"/>
    <property type="match status" value="1"/>
</dbReference>
<dbReference type="SUPFAM" id="SSF54277">
    <property type="entry name" value="CAD &amp; PB1 domains"/>
    <property type="match status" value="1"/>
</dbReference>
<feature type="region of interest" description="Disordered" evidence="3">
    <location>
        <begin position="222"/>
        <end position="292"/>
    </location>
</feature>
<dbReference type="Gene3D" id="1.25.40.10">
    <property type="entry name" value="Tetratricopeptide repeat domain"/>
    <property type="match status" value="1"/>
</dbReference>
<dbReference type="Proteomes" id="UP001164286">
    <property type="component" value="Unassembled WGS sequence"/>
</dbReference>
<proteinExistence type="predicted"/>
<organism evidence="5 6">
    <name type="scientific">Dioszegia hungarica</name>
    <dbReference type="NCBI Taxonomy" id="4972"/>
    <lineage>
        <taxon>Eukaryota</taxon>
        <taxon>Fungi</taxon>
        <taxon>Dikarya</taxon>
        <taxon>Basidiomycota</taxon>
        <taxon>Agaricomycotina</taxon>
        <taxon>Tremellomycetes</taxon>
        <taxon>Tremellales</taxon>
        <taxon>Bulleribasidiaceae</taxon>
        <taxon>Dioszegia</taxon>
    </lineage>
</organism>
<evidence type="ECO:0000313" key="5">
    <source>
        <dbReference type="EMBL" id="KAI9639069.1"/>
    </source>
</evidence>
<evidence type="ECO:0000259" key="4">
    <source>
        <dbReference type="PROSITE" id="PS51745"/>
    </source>
</evidence>
<protein>
    <recommendedName>
        <fullName evidence="4">PB1 domain-containing protein</fullName>
    </recommendedName>
</protein>
<comment type="caution">
    <text evidence="5">The sequence shown here is derived from an EMBL/GenBank/DDBJ whole genome shotgun (WGS) entry which is preliminary data.</text>
</comment>
<dbReference type="GeneID" id="77726951"/>